<dbReference type="GO" id="GO:0005524">
    <property type="term" value="F:ATP binding"/>
    <property type="evidence" value="ECO:0007669"/>
    <property type="project" value="UniProtKB-KW"/>
</dbReference>
<dbReference type="InterPro" id="IPR011006">
    <property type="entry name" value="CheY-like_superfamily"/>
</dbReference>
<dbReference type="Gene3D" id="3.40.50.2300">
    <property type="match status" value="2"/>
</dbReference>
<dbReference type="Gene3D" id="1.10.287.130">
    <property type="match status" value="1"/>
</dbReference>
<dbReference type="FunFam" id="1.10.287.130:FF:000003">
    <property type="entry name" value="Histidine kinase"/>
    <property type="match status" value="1"/>
</dbReference>
<dbReference type="InterPro" id="IPR035965">
    <property type="entry name" value="PAS-like_dom_sf"/>
</dbReference>
<dbReference type="CDD" id="cd00088">
    <property type="entry name" value="HPT"/>
    <property type="match status" value="1"/>
</dbReference>
<dbReference type="InterPro" id="IPR001610">
    <property type="entry name" value="PAC"/>
</dbReference>
<dbReference type="RefSeq" id="WP_187329417.1">
    <property type="nucleotide sequence ID" value="NZ_CP021983.2"/>
</dbReference>
<evidence type="ECO:0000256" key="4">
    <source>
        <dbReference type="ARBA" id="ARBA00012438"/>
    </source>
</evidence>
<keyword evidence="10" id="KW-0418">Kinase</keyword>
<evidence type="ECO:0000256" key="11">
    <source>
        <dbReference type="ARBA" id="ARBA00022840"/>
    </source>
</evidence>
<feature type="domain" description="PAC" evidence="23">
    <location>
        <begin position="326"/>
        <end position="378"/>
    </location>
</feature>
<evidence type="ECO:0000256" key="7">
    <source>
        <dbReference type="ARBA" id="ARBA00022679"/>
    </source>
</evidence>
<proteinExistence type="inferred from homology"/>
<dbReference type="EMBL" id="CP021983">
    <property type="protein sequence ID" value="ASC72118.1"/>
    <property type="molecule type" value="Genomic_DNA"/>
</dbReference>
<dbReference type="InterPro" id="IPR036641">
    <property type="entry name" value="HPT_dom_sf"/>
</dbReference>
<dbReference type="SUPFAM" id="SSF52172">
    <property type="entry name" value="CheY-like"/>
    <property type="match status" value="2"/>
</dbReference>
<dbReference type="GO" id="GO:0005886">
    <property type="term" value="C:plasma membrane"/>
    <property type="evidence" value="ECO:0007669"/>
    <property type="project" value="UniProtKB-SubCell"/>
</dbReference>
<dbReference type="Gene3D" id="3.30.450.40">
    <property type="match status" value="2"/>
</dbReference>
<dbReference type="Pfam" id="PF08448">
    <property type="entry name" value="PAS_4"/>
    <property type="match status" value="1"/>
</dbReference>
<evidence type="ECO:0000259" key="23">
    <source>
        <dbReference type="PROSITE" id="PS50113"/>
    </source>
</evidence>
<dbReference type="EC" id="2.7.13.3" evidence="4"/>
<evidence type="ECO:0000256" key="8">
    <source>
        <dbReference type="ARBA" id="ARBA00022692"/>
    </source>
</evidence>
<dbReference type="PROSITE" id="PS50894">
    <property type="entry name" value="HPT"/>
    <property type="match status" value="1"/>
</dbReference>
<feature type="modified residue" description="4-aspartylphosphate" evidence="17">
    <location>
        <position position="1047"/>
    </location>
</feature>
<dbReference type="InterPro" id="IPR001789">
    <property type="entry name" value="Sig_transdc_resp-reg_receiver"/>
</dbReference>
<dbReference type="InterPro" id="IPR036890">
    <property type="entry name" value="HATPase_C_sf"/>
</dbReference>
<evidence type="ECO:0000259" key="24">
    <source>
        <dbReference type="PROSITE" id="PS50885"/>
    </source>
</evidence>
<dbReference type="InterPro" id="IPR000700">
    <property type="entry name" value="PAS-assoc_C"/>
</dbReference>
<dbReference type="SUPFAM" id="SSF55785">
    <property type="entry name" value="PYP-like sensor domain (PAS domain)"/>
    <property type="match status" value="1"/>
</dbReference>
<evidence type="ECO:0000256" key="10">
    <source>
        <dbReference type="ARBA" id="ARBA00022777"/>
    </source>
</evidence>
<dbReference type="PROSITE" id="PS50109">
    <property type="entry name" value="HIS_KIN"/>
    <property type="match status" value="1"/>
</dbReference>
<dbReference type="InterPro" id="IPR036097">
    <property type="entry name" value="HisK_dim/P_sf"/>
</dbReference>
<dbReference type="KEGG" id="hhg:XM38_030720"/>
<dbReference type="Pfam" id="PF02518">
    <property type="entry name" value="HATPase_c"/>
    <property type="match status" value="1"/>
</dbReference>
<dbReference type="SMART" id="SM00388">
    <property type="entry name" value="HisKA"/>
    <property type="match status" value="1"/>
</dbReference>
<dbReference type="SUPFAM" id="SSF47226">
    <property type="entry name" value="Histidine-containing phosphotransfer domain, HPT domain"/>
    <property type="match status" value="1"/>
</dbReference>
<evidence type="ECO:0000256" key="17">
    <source>
        <dbReference type="PROSITE-ProRule" id="PRU00169"/>
    </source>
</evidence>
<dbReference type="Gene3D" id="1.20.120.160">
    <property type="entry name" value="HPT domain"/>
    <property type="match status" value="1"/>
</dbReference>
<dbReference type="Gene3D" id="3.30.565.10">
    <property type="entry name" value="Histidine kinase-like ATPase, C-terminal domain"/>
    <property type="match status" value="1"/>
</dbReference>
<sequence length="1403" mass="156564">MVRRQHGIRNSIAVRYLGATLAIFMGVQFSVQAIHTRRESAERLQNLEERLESRVRLLEGVSSEALLRMDFLALERLMEQINRDGAVVYSVAVSPTGDALTQYLNAANPYVAKAIAASPSSEPLSVIATIQQSSDIREIRVPIQAGDELLGEICLGYSTRQLQREIVNKIVAEAIAVLIISVLVTASTLVLFQREIFTPLNELNELAHALARGNLDRRATIKRHNEIGSLQRAFNAMATTLQQTLKDIKGQEILLRSIIDRIPQAVFWKDRQGQYLGGNHRFAHDAGVSTPDDIIGLDDTRLPWRDQAPRHYADDCQVMEHNQCKLDQEELYVRADGTRRWLKSSKVPLADAAGNIIGIVGTYEDITESKLAAAKLEQQVERERLLGRITQRIYRFLDLDKTLDTTVTEVREFLQSDRVVIYRFNADWSGAIVAESVQEDWQSIFDISINDPCCFGKTCAQLYQTGGISNVSDVYTAGFKPCELELLETLQVKASLIVPIIQTDQLWGLLIAHQCDRARAWHETEVDLLRQLGMQVAIAAQQSELYRQSQSELRERMRVEQNLRASEALLRSLYEVTSAHQLDFDRTLQAILELGRQQFDLEVGALAKIEGDRYEIVLSQGPTGTITRGAILDLKQTYCHNVIQAQSPIFINRAEHSDWHHHPCYSAFGIEVYVGAPIIVNDAIYGTLHFYSTLATEKAFKSLDKELLMLMAQWLGGEIERQLAAQDLAQARDEALEATRAKSEFLAMMSHEIRTPMNAVIGMTGLLLDTPLTPTQQDFAATIRSSGDALLTIINDILDFSKIESGRLELEEHPFEIRDCVEESFDVLFAKAAEKQLELAYQIDHDVPDLVLGDVARLRQILVNLLSNAVKFTPKGEIVARVSTCSPSDGLAREAQTEDWRSLQFSVQDTGIGIPAERMDRLFQPFSQIDSSTTRKYGGTGLGLVICQQLVELMGGKIWMESEVGEGTTFFFTITIKALEQNHGIHTSSAHDLQQKAVLIVDDNDTNRKILMRQTQSWGLIPHVAASGTEALEILTRHPEIDLAILDMQMPHMDGLMVAQAIHQQPFYRHLPLVMLTSIGQYEMDEEQIKAHFAAFLNKPIKQSQLFNALIGIVHEQPIRIQYSEPQKFELDHQLAEKLPLKILVAEDNGVNQKLAIQLLQRLGYRADIVANGLEVLDAISRQFYDVILMDVQMPEMDGLTATRQICECYPAVERPYIVAMTANAMQGDRERCLHAGMNDYVGKPIRFNDLIQALTRGSSHLTNRQPPVLPTPEPVAEDDSSGSRVPMIDYGALQTTLASMGANSRDCLTMLLDIFVEETPALIQTMKTAIAHQDASALSFAAHKLKSSSASLGAVSLAERCRLLEGIGKEGDLTHGAAIVTEIEAHYSHVEAALSTFAVTGQ</sequence>
<dbReference type="SMART" id="SM00065">
    <property type="entry name" value="GAF"/>
    <property type="match status" value="2"/>
</dbReference>
<dbReference type="Proteomes" id="UP000191901">
    <property type="component" value="Chromosome"/>
</dbReference>
<dbReference type="InterPro" id="IPR000014">
    <property type="entry name" value="PAS"/>
</dbReference>
<evidence type="ECO:0000256" key="13">
    <source>
        <dbReference type="ARBA" id="ARBA00023012"/>
    </source>
</evidence>
<reference evidence="26 27" key="1">
    <citation type="journal article" date="2016" name="Biochim. Biophys. Acta">
        <title>Characterization of red-shifted phycobilisomes isolated from the chlorophyll f-containing cyanobacterium Halomicronema hongdechloris.</title>
        <authorList>
            <person name="Li Y."/>
            <person name="Lin Y."/>
            <person name="Garvey C.J."/>
            <person name="Birch D."/>
            <person name="Corkery R.W."/>
            <person name="Loughlin P.C."/>
            <person name="Scheer H."/>
            <person name="Willows R.D."/>
            <person name="Chen M."/>
        </authorList>
    </citation>
    <scope>NUCLEOTIDE SEQUENCE [LARGE SCALE GENOMIC DNA]</scope>
    <source>
        <strain evidence="26 27">C2206</strain>
    </source>
</reference>
<dbReference type="InterPro" id="IPR013656">
    <property type="entry name" value="PAS_4"/>
</dbReference>
<dbReference type="CDD" id="cd06225">
    <property type="entry name" value="HAMP"/>
    <property type="match status" value="1"/>
</dbReference>
<dbReference type="GO" id="GO:0000155">
    <property type="term" value="F:phosphorelay sensor kinase activity"/>
    <property type="evidence" value="ECO:0007669"/>
    <property type="project" value="InterPro"/>
</dbReference>
<feature type="domain" description="Response regulatory" evidence="22">
    <location>
        <begin position="1142"/>
        <end position="1259"/>
    </location>
</feature>
<dbReference type="SMART" id="SM00304">
    <property type="entry name" value="HAMP"/>
    <property type="match status" value="1"/>
</dbReference>
<dbReference type="InterPro" id="IPR003660">
    <property type="entry name" value="HAMP_dom"/>
</dbReference>
<feature type="region of interest" description="Disordered" evidence="18">
    <location>
        <begin position="1262"/>
        <end position="1284"/>
    </location>
</feature>
<dbReference type="InterPro" id="IPR029016">
    <property type="entry name" value="GAF-like_dom_sf"/>
</dbReference>
<evidence type="ECO:0000256" key="15">
    <source>
        <dbReference type="ARBA" id="ARBA00074306"/>
    </source>
</evidence>
<dbReference type="PANTHER" id="PTHR45339">
    <property type="entry name" value="HYBRID SIGNAL TRANSDUCTION HISTIDINE KINASE J"/>
    <property type="match status" value="1"/>
</dbReference>
<dbReference type="SUPFAM" id="SSF47384">
    <property type="entry name" value="Homodimeric domain of signal transducing histidine kinase"/>
    <property type="match status" value="1"/>
</dbReference>
<dbReference type="Gene3D" id="3.30.450.20">
    <property type="entry name" value="PAS domain"/>
    <property type="match status" value="1"/>
</dbReference>
<comment type="similarity">
    <text evidence="3">In the N-terminal section; belongs to the phytochrome family.</text>
</comment>
<dbReference type="Pfam" id="PF01590">
    <property type="entry name" value="GAF"/>
    <property type="match status" value="2"/>
</dbReference>
<accession>A0A1Z3HP97</accession>
<evidence type="ECO:0000256" key="1">
    <source>
        <dbReference type="ARBA" id="ARBA00000085"/>
    </source>
</evidence>
<feature type="domain" description="HPt" evidence="25">
    <location>
        <begin position="1305"/>
        <end position="1398"/>
    </location>
</feature>
<keyword evidence="12 19" id="KW-1133">Transmembrane helix</keyword>
<dbReference type="SUPFAM" id="SSF55874">
    <property type="entry name" value="ATPase domain of HSP90 chaperone/DNA topoisomerase II/histidine kinase"/>
    <property type="match status" value="1"/>
</dbReference>
<dbReference type="Gene3D" id="6.10.340.10">
    <property type="match status" value="1"/>
</dbReference>
<feature type="domain" description="Phytochrome chromophore attachment site" evidence="20">
    <location>
        <begin position="398"/>
        <end position="535"/>
    </location>
</feature>
<dbReference type="InterPro" id="IPR016132">
    <property type="entry name" value="Phyto_chromo_attachment"/>
</dbReference>
<dbReference type="InterPro" id="IPR003661">
    <property type="entry name" value="HisK_dim/P_dom"/>
</dbReference>
<keyword evidence="9" id="KW-0547">Nucleotide-binding</keyword>
<evidence type="ECO:0000256" key="12">
    <source>
        <dbReference type="ARBA" id="ARBA00022989"/>
    </source>
</evidence>
<feature type="modified residue" description="4-aspartylphosphate" evidence="17">
    <location>
        <position position="1191"/>
    </location>
</feature>
<name>A0A1Z3HP97_9CYAN</name>
<dbReference type="PROSITE" id="PS50046">
    <property type="entry name" value="PHYTOCHROME_2"/>
    <property type="match status" value="1"/>
</dbReference>
<dbReference type="CDD" id="cd17546">
    <property type="entry name" value="REC_hyHK_CKI1_RcsC-like"/>
    <property type="match status" value="2"/>
</dbReference>
<dbReference type="SUPFAM" id="SSF158472">
    <property type="entry name" value="HAMP domain-like"/>
    <property type="match status" value="1"/>
</dbReference>
<evidence type="ECO:0000256" key="14">
    <source>
        <dbReference type="ARBA" id="ARBA00023136"/>
    </source>
</evidence>
<dbReference type="Pfam" id="PF00512">
    <property type="entry name" value="HisKA"/>
    <property type="match status" value="1"/>
</dbReference>
<feature type="domain" description="Response regulatory" evidence="22">
    <location>
        <begin position="997"/>
        <end position="1114"/>
    </location>
</feature>
<dbReference type="InterPro" id="IPR005467">
    <property type="entry name" value="His_kinase_dom"/>
</dbReference>
<dbReference type="PROSITE" id="PS50885">
    <property type="entry name" value="HAMP"/>
    <property type="match status" value="1"/>
</dbReference>
<keyword evidence="13" id="KW-0902">Two-component regulatory system</keyword>
<keyword evidence="6 17" id="KW-0597">Phosphoprotein</keyword>
<keyword evidence="27" id="KW-1185">Reference proteome</keyword>
<dbReference type="Pfam" id="PF00672">
    <property type="entry name" value="HAMP"/>
    <property type="match status" value="1"/>
</dbReference>
<dbReference type="CDD" id="cd16922">
    <property type="entry name" value="HATPase_EvgS-ArcB-TorS-like"/>
    <property type="match status" value="1"/>
</dbReference>
<gene>
    <name evidence="26" type="ORF">XM38_030720</name>
</gene>
<dbReference type="InterPro" id="IPR008207">
    <property type="entry name" value="Sig_transdc_His_kin_Hpt_dom"/>
</dbReference>
<dbReference type="SMART" id="SM00387">
    <property type="entry name" value="HATPase_c"/>
    <property type="match status" value="1"/>
</dbReference>
<keyword evidence="8 19" id="KW-0812">Transmembrane</keyword>
<keyword evidence="7" id="KW-0808">Transferase</keyword>
<protein>
    <recommendedName>
        <fullName evidence="15">Circadian input-output histidine kinase CikA</fullName>
        <ecNumber evidence="4">2.7.13.3</ecNumber>
    </recommendedName>
</protein>
<dbReference type="Pfam" id="PF01627">
    <property type="entry name" value="Hpt"/>
    <property type="match status" value="1"/>
</dbReference>
<dbReference type="PRINTS" id="PR00344">
    <property type="entry name" value="BCTRLSENSOR"/>
</dbReference>
<dbReference type="FunFam" id="3.30.565.10:FF:000010">
    <property type="entry name" value="Sensor histidine kinase RcsC"/>
    <property type="match status" value="1"/>
</dbReference>
<evidence type="ECO:0000259" key="22">
    <source>
        <dbReference type="PROSITE" id="PS50110"/>
    </source>
</evidence>
<dbReference type="InterPro" id="IPR003594">
    <property type="entry name" value="HATPase_dom"/>
</dbReference>
<comment type="catalytic activity">
    <reaction evidence="1">
        <text>ATP + protein L-histidine = ADP + protein N-phospho-L-histidine.</text>
        <dbReference type="EC" id="2.7.13.3"/>
    </reaction>
</comment>
<dbReference type="PROSITE" id="PS50113">
    <property type="entry name" value="PAC"/>
    <property type="match status" value="1"/>
</dbReference>
<dbReference type="PROSITE" id="PS50110">
    <property type="entry name" value="RESPONSE_REGULATORY"/>
    <property type="match status" value="2"/>
</dbReference>
<evidence type="ECO:0000313" key="27">
    <source>
        <dbReference type="Proteomes" id="UP000191901"/>
    </source>
</evidence>
<evidence type="ECO:0000259" key="20">
    <source>
        <dbReference type="PROSITE" id="PS50046"/>
    </source>
</evidence>
<dbReference type="InterPro" id="IPR004358">
    <property type="entry name" value="Sig_transdc_His_kin-like_C"/>
</dbReference>
<evidence type="ECO:0000256" key="5">
    <source>
        <dbReference type="ARBA" id="ARBA00022475"/>
    </source>
</evidence>
<evidence type="ECO:0000256" key="18">
    <source>
        <dbReference type="SAM" id="MobiDB-lite"/>
    </source>
</evidence>
<dbReference type="SMART" id="SM00086">
    <property type="entry name" value="PAC"/>
    <property type="match status" value="1"/>
</dbReference>
<dbReference type="SMART" id="SM00073">
    <property type="entry name" value="HPT"/>
    <property type="match status" value="1"/>
</dbReference>
<evidence type="ECO:0000313" key="26">
    <source>
        <dbReference type="EMBL" id="ASC72118.1"/>
    </source>
</evidence>
<comment type="subcellular location">
    <subcellularLocation>
        <location evidence="2">Cell membrane</location>
        <topology evidence="2">Multi-pass membrane protein</topology>
    </subcellularLocation>
</comment>
<evidence type="ECO:0000256" key="6">
    <source>
        <dbReference type="ARBA" id="ARBA00022553"/>
    </source>
</evidence>
<dbReference type="SMART" id="SM00448">
    <property type="entry name" value="REC"/>
    <property type="match status" value="2"/>
</dbReference>
<dbReference type="Pfam" id="PF00072">
    <property type="entry name" value="Response_reg"/>
    <property type="match status" value="2"/>
</dbReference>
<dbReference type="CDD" id="cd00082">
    <property type="entry name" value="HisKA"/>
    <property type="match status" value="1"/>
</dbReference>
<keyword evidence="14 19" id="KW-0472">Membrane</keyword>
<feature type="modified residue" description="Phosphohistidine" evidence="16">
    <location>
        <position position="1344"/>
    </location>
</feature>
<feature type="domain" description="HAMP" evidence="24">
    <location>
        <begin position="194"/>
        <end position="246"/>
    </location>
</feature>
<keyword evidence="11" id="KW-0067">ATP-binding</keyword>
<evidence type="ECO:0000256" key="2">
    <source>
        <dbReference type="ARBA" id="ARBA00004651"/>
    </source>
</evidence>
<dbReference type="InterPro" id="IPR003018">
    <property type="entry name" value="GAF"/>
</dbReference>
<evidence type="ECO:0000256" key="3">
    <source>
        <dbReference type="ARBA" id="ARBA00006402"/>
    </source>
</evidence>
<keyword evidence="5" id="KW-1003">Cell membrane</keyword>
<dbReference type="NCBIfam" id="TIGR00229">
    <property type="entry name" value="sensory_box"/>
    <property type="match status" value="1"/>
</dbReference>
<evidence type="ECO:0000256" key="19">
    <source>
        <dbReference type="SAM" id="Phobius"/>
    </source>
</evidence>
<dbReference type="PANTHER" id="PTHR45339:SF1">
    <property type="entry name" value="HYBRID SIGNAL TRANSDUCTION HISTIDINE KINASE J"/>
    <property type="match status" value="1"/>
</dbReference>
<evidence type="ECO:0000256" key="16">
    <source>
        <dbReference type="PROSITE-ProRule" id="PRU00110"/>
    </source>
</evidence>
<evidence type="ECO:0000259" key="25">
    <source>
        <dbReference type="PROSITE" id="PS50894"/>
    </source>
</evidence>
<feature type="transmembrane region" description="Helical" evidence="19">
    <location>
        <begin position="170"/>
        <end position="192"/>
    </location>
</feature>
<evidence type="ECO:0000259" key="21">
    <source>
        <dbReference type="PROSITE" id="PS50109"/>
    </source>
</evidence>
<organism evidence="26 27">
    <name type="scientific">Halomicronema hongdechloris C2206</name>
    <dbReference type="NCBI Taxonomy" id="1641165"/>
    <lineage>
        <taxon>Bacteria</taxon>
        <taxon>Bacillati</taxon>
        <taxon>Cyanobacteriota</taxon>
        <taxon>Cyanophyceae</taxon>
        <taxon>Nodosilineales</taxon>
        <taxon>Nodosilineaceae</taxon>
        <taxon>Halomicronema</taxon>
    </lineage>
</organism>
<feature type="domain" description="Histidine kinase" evidence="21">
    <location>
        <begin position="748"/>
        <end position="978"/>
    </location>
</feature>
<evidence type="ECO:0000256" key="9">
    <source>
        <dbReference type="ARBA" id="ARBA00022741"/>
    </source>
</evidence>
<dbReference type="SUPFAM" id="SSF55781">
    <property type="entry name" value="GAF domain-like"/>
    <property type="match status" value="2"/>
</dbReference>